<gene>
    <name evidence="1" type="ORF">KK1_026609</name>
</gene>
<accession>A0A151SA04</accession>
<dbReference type="OMA" id="VHIFAHF"/>
<name>A0A151SA04_CAJCA</name>
<dbReference type="SUPFAM" id="SSF56672">
    <property type="entry name" value="DNA/RNA polymerases"/>
    <property type="match status" value="1"/>
</dbReference>
<dbReference type="AlphaFoldDB" id="A0A151SA04"/>
<evidence type="ECO:0000313" key="2">
    <source>
        <dbReference type="Proteomes" id="UP000075243"/>
    </source>
</evidence>
<dbReference type="Gramene" id="C.cajan_25368.t">
    <property type="protein sequence ID" value="C.cajan_25368.t.cds1"/>
    <property type="gene ID" value="C.cajan_25368"/>
</dbReference>
<dbReference type="InterPro" id="IPR043502">
    <property type="entry name" value="DNA/RNA_pol_sf"/>
</dbReference>
<sequence length="140" mass="15935">MKDLGKLKYFLGVEVARSPTGLFLCQRKYALDIIAEAGLLGGKPVSTPIEENHRLALADGELLSDPSQYRRLVGCLIYLCFTRPELSYSVHVLSQFMHQPREEHWRATLRVVRCLKGQPGQSVLLKRESDLRLYGWCDSD</sequence>
<protein>
    <recommendedName>
        <fullName evidence="3">Reverse transcriptase Ty1/copia-type domain-containing protein</fullName>
    </recommendedName>
</protein>
<dbReference type="PANTHER" id="PTHR11439">
    <property type="entry name" value="GAG-POL-RELATED RETROTRANSPOSON"/>
    <property type="match status" value="1"/>
</dbReference>
<keyword evidence="2" id="KW-1185">Reference proteome</keyword>
<proteinExistence type="predicted"/>
<dbReference type="EMBL" id="KQ483436">
    <property type="protein sequence ID" value="KYP51581.1"/>
    <property type="molecule type" value="Genomic_DNA"/>
</dbReference>
<organism evidence="1 2">
    <name type="scientific">Cajanus cajan</name>
    <name type="common">Pigeon pea</name>
    <name type="synonym">Cajanus indicus</name>
    <dbReference type="NCBI Taxonomy" id="3821"/>
    <lineage>
        <taxon>Eukaryota</taxon>
        <taxon>Viridiplantae</taxon>
        <taxon>Streptophyta</taxon>
        <taxon>Embryophyta</taxon>
        <taxon>Tracheophyta</taxon>
        <taxon>Spermatophyta</taxon>
        <taxon>Magnoliopsida</taxon>
        <taxon>eudicotyledons</taxon>
        <taxon>Gunneridae</taxon>
        <taxon>Pentapetalae</taxon>
        <taxon>rosids</taxon>
        <taxon>fabids</taxon>
        <taxon>Fabales</taxon>
        <taxon>Fabaceae</taxon>
        <taxon>Papilionoideae</taxon>
        <taxon>50 kb inversion clade</taxon>
        <taxon>NPAAA clade</taxon>
        <taxon>indigoferoid/millettioid clade</taxon>
        <taxon>Phaseoleae</taxon>
        <taxon>Cajanus</taxon>
    </lineage>
</organism>
<evidence type="ECO:0008006" key="3">
    <source>
        <dbReference type="Google" id="ProtNLM"/>
    </source>
</evidence>
<evidence type="ECO:0000313" key="1">
    <source>
        <dbReference type="EMBL" id="KYP51581.1"/>
    </source>
</evidence>
<dbReference type="Proteomes" id="UP000075243">
    <property type="component" value="Unassembled WGS sequence"/>
</dbReference>
<dbReference type="PANTHER" id="PTHR11439:SF462">
    <property type="match status" value="1"/>
</dbReference>
<reference evidence="1" key="1">
    <citation type="journal article" date="2012" name="Nat. Biotechnol.">
        <title>Draft genome sequence of pigeonpea (Cajanus cajan), an orphan legume crop of resource-poor farmers.</title>
        <authorList>
            <person name="Varshney R.K."/>
            <person name="Chen W."/>
            <person name="Li Y."/>
            <person name="Bharti A.K."/>
            <person name="Saxena R.K."/>
            <person name="Schlueter J.A."/>
            <person name="Donoghue M.T."/>
            <person name="Azam S."/>
            <person name="Fan G."/>
            <person name="Whaley A.M."/>
            <person name="Farmer A.D."/>
            <person name="Sheridan J."/>
            <person name="Iwata A."/>
            <person name="Tuteja R."/>
            <person name="Penmetsa R.V."/>
            <person name="Wu W."/>
            <person name="Upadhyaya H.D."/>
            <person name="Yang S.P."/>
            <person name="Shah T."/>
            <person name="Saxena K.B."/>
            <person name="Michael T."/>
            <person name="McCombie W.R."/>
            <person name="Yang B."/>
            <person name="Zhang G."/>
            <person name="Yang H."/>
            <person name="Wang J."/>
            <person name="Spillane C."/>
            <person name="Cook D.R."/>
            <person name="May G.D."/>
            <person name="Xu X."/>
            <person name="Jackson S.A."/>
        </authorList>
    </citation>
    <scope>NUCLEOTIDE SEQUENCE [LARGE SCALE GENOMIC DNA]</scope>
</reference>